<proteinExistence type="predicted"/>
<dbReference type="Proteomes" id="UP001050691">
    <property type="component" value="Unassembled WGS sequence"/>
</dbReference>
<evidence type="ECO:0000313" key="2">
    <source>
        <dbReference type="Proteomes" id="UP001050691"/>
    </source>
</evidence>
<dbReference type="Gene3D" id="3.80.10.10">
    <property type="entry name" value="Ribonuclease Inhibitor"/>
    <property type="match status" value="1"/>
</dbReference>
<accession>A0AAV5A7K6</accession>
<keyword evidence="2" id="KW-1185">Reference proteome</keyword>
<reference evidence="1" key="1">
    <citation type="submission" date="2021-10" db="EMBL/GenBank/DDBJ databases">
        <title>De novo Genome Assembly of Clathrus columnatus (Basidiomycota, Fungi) Using Illumina and Nanopore Sequence Data.</title>
        <authorList>
            <person name="Ogiso-Tanaka E."/>
            <person name="Itagaki H."/>
            <person name="Hosoya T."/>
            <person name="Hosaka K."/>
        </authorList>
    </citation>
    <scope>NUCLEOTIDE SEQUENCE</scope>
    <source>
        <strain evidence="1">MO-923</strain>
    </source>
</reference>
<evidence type="ECO:0000313" key="1">
    <source>
        <dbReference type="EMBL" id="GJJ07885.1"/>
    </source>
</evidence>
<sequence>MLECCGTQYVNAALRQALLWKPGGDLLSSSKLTAIYWDGLLEYIEYLPPLLTSTLQILQVQLDIIENPRTLCIIYKTISLHSPSLRSFELSFPPANEVNQAISQSLGELFTLLTKLALIRLPSHCMTGELFTVLSDLSRLQDLSLPPYPRVLYMDENILERLRKLKTNDDQEARKDIPFRSLDKLDISGSDFMMAEILRRDIQLLKLVDLTYRGSSRNRTIAFMESVPRVCPNLEKISIFANNSLPFEPFRSLLKCPALVKIVSDGTIDMDLEDIVIVASDRSTWQVIVLPSVKPLGYQALIPFAQNCPDLYQLGLKLTSTLGFPDINSFPMDVKFSSLTSLDVGLSVLTSDFALASFLSRICSKPIEINSDGSQENCRLWKNAEELVNFVIKIQHHNQTLKDTVTLLRGN</sequence>
<dbReference type="EMBL" id="BPWL01000002">
    <property type="protein sequence ID" value="GJJ07885.1"/>
    <property type="molecule type" value="Genomic_DNA"/>
</dbReference>
<comment type="caution">
    <text evidence="1">The sequence shown here is derived from an EMBL/GenBank/DDBJ whole genome shotgun (WGS) entry which is preliminary data.</text>
</comment>
<dbReference type="SUPFAM" id="SSF52047">
    <property type="entry name" value="RNI-like"/>
    <property type="match status" value="1"/>
</dbReference>
<organism evidence="1 2">
    <name type="scientific">Clathrus columnatus</name>
    <dbReference type="NCBI Taxonomy" id="1419009"/>
    <lineage>
        <taxon>Eukaryota</taxon>
        <taxon>Fungi</taxon>
        <taxon>Dikarya</taxon>
        <taxon>Basidiomycota</taxon>
        <taxon>Agaricomycotina</taxon>
        <taxon>Agaricomycetes</taxon>
        <taxon>Phallomycetidae</taxon>
        <taxon>Phallales</taxon>
        <taxon>Clathraceae</taxon>
        <taxon>Clathrus</taxon>
    </lineage>
</organism>
<dbReference type="InterPro" id="IPR032675">
    <property type="entry name" value="LRR_dom_sf"/>
</dbReference>
<dbReference type="AlphaFoldDB" id="A0AAV5A7K6"/>
<name>A0AAV5A7K6_9AGAM</name>
<protein>
    <submittedName>
        <fullName evidence="1">Uncharacterized protein</fullName>
    </submittedName>
</protein>
<gene>
    <name evidence="1" type="ORF">Clacol_002091</name>
</gene>